<name>E3NHR7_CAERE</name>
<dbReference type="Pfam" id="PF01827">
    <property type="entry name" value="FTH"/>
    <property type="match status" value="1"/>
</dbReference>
<dbReference type="Proteomes" id="UP000008281">
    <property type="component" value="Unassembled WGS sequence"/>
</dbReference>
<gene>
    <name evidence="2" type="ORF">CRE_23754</name>
</gene>
<evidence type="ECO:0000259" key="1">
    <source>
        <dbReference type="Pfam" id="PF01827"/>
    </source>
</evidence>
<reference evidence="2" key="1">
    <citation type="submission" date="2007-07" db="EMBL/GenBank/DDBJ databases">
        <title>PCAP assembly of the Caenorhabditis remanei genome.</title>
        <authorList>
            <consortium name="The Caenorhabditis remanei Sequencing Consortium"/>
            <person name="Wilson R.K."/>
        </authorList>
    </citation>
    <scope>NUCLEOTIDE SEQUENCE [LARGE SCALE GENOMIC DNA]</scope>
    <source>
        <strain evidence="2">PB4641</strain>
    </source>
</reference>
<evidence type="ECO:0000313" key="3">
    <source>
        <dbReference type="Proteomes" id="UP000008281"/>
    </source>
</evidence>
<protein>
    <recommendedName>
        <fullName evidence="1">DUF38 domain-containing protein</fullName>
    </recommendedName>
</protein>
<keyword evidence="3" id="KW-1185">Reference proteome</keyword>
<dbReference type="HOGENOM" id="CLU_772177_0_0_1"/>
<dbReference type="PANTHER" id="PTHR23015:SF4">
    <property type="entry name" value="DUF38 DOMAIN-CONTAINING PROTEIN-RELATED"/>
    <property type="match status" value="1"/>
</dbReference>
<organism evidence="3">
    <name type="scientific">Caenorhabditis remanei</name>
    <name type="common">Caenorhabditis vulgaris</name>
    <dbReference type="NCBI Taxonomy" id="31234"/>
    <lineage>
        <taxon>Eukaryota</taxon>
        <taxon>Metazoa</taxon>
        <taxon>Ecdysozoa</taxon>
        <taxon>Nematoda</taxon>
        <taxon>Chromadorea</taxon>
        <taxon>Rhabditida</taxon>
        <taxon>Rhabditina</taxon>
        <taxon>Rhabditomorpha</taxon>
        <taxon>Rhabditoidea</taxon>
        <taxon>Rhabditidae</taxon>
        <taxon>Peloderinae</taxon>
        <taxon>Caenorhabditis</taxon>
    </lineage>
</organism>
<dbReference type="AlphaFoldDB" id="E3NHR7"/>
<feature type="domain" description="DUF38" evidence="1">
    <location>
        <begin position="182"/>
        <end position="308"/>
    </location>
</feature>
<dbReference type="EMBL" id="DS268684">
    <property type="protein sequence ID" value="EFO98381.1"/>
    <property type="molecule type" value="Genomic_DNA"/>
</dbReference>
<dbReference type="InterPro" id="IPR040161">
    <property type="entry name" value="FB224"/>
</dbReference>
<proteinExistence type="predicted"/>
<dbReference type="InParanoid" id="E3NHR7"/>
<dbReference type="PANTHER" id="PTHR23015">
    <property type="entry name" value="UNCHARACTERIZED C.ELEGANS PROTEIN"/>
    <property type="match status" value="1"/>
</dbReference>
<sequence>MLKSIEMRNIGRGGEFSRILNMEQVQQAKSVKLNSYLDSFPFHSSLKNTEISKYLNYDTFEKVVILNYDIHDKQWMKKYVSKHKKQGNDGVTMIALVNGPRFELNLRKCSKRCQSLVDSMPLTLDFLGIKASSYVNIKYSESKIHTEDEYVSSYIAILILCVANEVRNIQYKEKVGSLLAIFLKHLKSLISSLPHKINVQHFSLGGNLLTPEDYCELLSCLKSEKLESISLFGERTGDSFDKIAHLEQIKRVPSIDIRHAVDRIPLDMLSNTPNYLINVRNISESEFIRIIEQHLQRDNFQMGRIAVGKDEMEPWITDFLVKNAAVNEDDGSMTATLEGPKFKNTVNVDDEWIVFRRMI</sequence>
<dbReference type="InterPro" id="IPR002900">
    <property type="entry name" value="DUF38/FTH_CAE_spp"/>
</dbReference>
<evidence type="ECO:0000313" key="2">
    <source>
        <dbReference type="EMBL" id="EFO98381.1"/>
    </source>
</evidence>
<dbReference type="GO" id="GO:0045087">
    <property type="term" value="P:innate immune response"/>
    <property type="evidence" value="ECO:0007669"/>
    <property type="project" value="TreeGrafter"/>
</dbReference>
<accession>E3NHR7</accession>